<evidence type="ECO:0000256" key="1">
    <source>
        <dbReference type="SAM" id="MobiDB-lite"/>
    </source>
</evidence>
<dbReference type="SUPFAM" id="SSF47406">
    <property type="entry name" value="SinR repressor dimerisation domain-like"/>
    <property type="match status" value="1"/>
</dbReference>
<dbReference type="AlphaFoldDB" id="A0A0A2UTR4"/>
<dbReference type="InterPro" id="IPR036281">
    <property type="entry name" value="SinR/SinI_dimer_dom_sf"/>
</dbReference>
<protein>
    <recommendedName>
        <fullName evidence="2">Sin domain-containing protein</fullName>
    </recommendedName>
</protein>
<proteinExistence type="predicted"/>
<dbReference type="RefSeq" id="WP_036787304.1">
    <property type="nucleotide sequence ID" value="NZ_AVBG01000020.1"/>
</dbReference>
<dbReference type="PROSITE" id="PS51500">
    <property type="entry name" value="SIN"/>
    <property type="match status" value="1"/>
</dbReference>
<reference evidence="3 4" key="1">
    <citation type="submission" date="2013-08" db="EMBL/GenBank/DDBJ databases">
        <title>Genome of Pontibacillus chungwhensis.</title>
        <authorList>
            <person name="Wang Q."/>
            <person name="Wang G."/>
        </authorList>
    </citation>
    <scope>NUCLEOTIDE SEQUENCE [LARGE SCALE GENOMIC DNA]</scope>
    <source>
        <strain evidence="3 4">BH030062</strain>
    </source>
</reference>
<dbReference type="GO" id="GO:0006355">
    <property type="term" value="P:regulation of DNA-templated transcription"/>
    <property type="evidence" value="ECO:0007669"/>
    <property type="project" value="InterPro"/>
</dbReference>
<sequence>MFMLTDKQMESTADYVDQEWVNLMREAKKLGFDREQVKEFLDSKTNNEKQRTKKNESRLQKEAGALVQPIPFLQSAMVSFTILP</sequence>
<dbReference type="InterPro" id="IPR010981">
    <property type="entry name" value="SinR/SinI_dimer_dom"/>
</dbReference>
<dbReference type="Proteomes" id="UP000030153">
    <property type="component" value="Unassembled WGS sequence"/>
</dbReference>
<evidence type="ECO:0000313" key="4">
    <source>
        <dbReference type="Proteomes" id="UP000030153"/>
    </source>
</evidence>
<dbReference type="EMBL" id="AVBG01000020">
    <property type="protein sequence ID" value="KGP89851.1"/>
    <property type="molecule type" value="Genomic_DNA"/>
</dbReference>
<comment type="caution">
    <text evidence="3">The sequence shown here is derived from an EMBL/GenBank/DDBJ whole genome shotgun (WGS) entry which is preliminary data.</text>
</comment>
<dbReference type="STRING" id="1385513.N780_09500"/>
<dbReference type="Pfam" id="PF08671">
    <property type="entry name" value="SinI"/>
    <property type="match status" value="1"/>
</dbReference>
<dbReference type="GO" id="GO:0046983">
    <property type="term" value="F:protein dimerization activity"/>
    <property type="evidence" value="ECO:0007669"/>
    <property type="project" value="InterPro"/>
</dbReference>
<evidence type="ECO:0000313" key="3">
    <source>
        <dbReference type="EMBL" id="KGP89851.1"/>
    </source>
</evidence>
<gene>
    <name evidence="3" type="ORF">N780_09500</name>
</gene>
<keyword evidence="4" id="KW-1185">Reference proteome</keyword>
<feature type="domain" description="Sin" evidence="2">
    <location>
        <begin position="7"/>
        <end position="45"/>
    </location>
</feature>
<organism evidence="3 4">
    <name type="scientific">Pontibacillus chungwhensis BH030062</name>
    <dbReference type="NCBI Taxonomy" id="1385513"/>
    <lineage>
        <taxon>Bacteria</taxon>
        <taxon>Bacillati</taxon>
        <taxon>Bacillota</taxon>
        <taxon>Bacilli</taxon>
        <taxon>Bacillales</taxon>
        <taxon>Bacillaceae</taxon>
        <taxon>Pontibacillus</taxon>
    </lineage>
</organism>
<name>A0A0A2UTR4_9BACI</name>
<accession>A0A0A2UTR4</accession>
<evidence type="ECO:0000259" key="2">
    <source>
        <dbReference type="PROSITE" id="PS51500"/>
    </source>
</evidence>
<feature type="region of interest" description="Disordered" evidence="1">
    <location>
        <begin position="41"/>
        <end position="60"/>
    </location>
</feature>